<gene>
    <name evidence="2" type="ORF">HERI1096_LOCUS25486</name>
</gene>
<feature type="compositionally biased region" description="Acidic residues" evidence="1">
    <location>
        <begin position="172"/>
        <end position="192"/>
    </location>
</feature>
<name>A0A7S3B807_9EUKA</name>
<reference evidence="2" key="1">
    <citation type="submission" date="2021-01" db="EMBL/GenBank/DDBJ databases">
        <authorList>
            <person name="Corre E."/>
            <person name="Pelletier E."/>
            <person name="Niang G."/>
            <person name="Scheremetjew M."/>
            <person name="Finn R."/>
            <person name="Kale V."/>
            <person name="Holt S."/>
            <person name="Cochrane G."/>
            <person name="Meng A."/>
            <person name="Brown T."/>
            <person name="Cohen L."/>
        </authorList>
    </citation>
    <scope>NUCLEOTIDE SEQUENCE</scope>
    <source>
        <strain evidence="2">CCMP281</strain>
    </source>
</reference>
<protein>
    <submittedName>
        <fullName evidence="2">Uncharacterized protein</fullName>
    </submittedName>
</protein>
<dbReference type="AlphaFoldDB" id="A0A7S3B807"/>
<sequence>MPEYELESERRLCETLRGQREGVVLDLALVQLQMGKREEAQAKLQQLIDAESLLVRARAMVVHATAMLGEVQAEHNGGGDAMAGRLALEQQCLTAAETLLGRASTLFSGMLHDSLPFRSFSTGWPLSWDELFDCLLKHERALTDLGLEEAACSVRAKREEVFEGWYGQSDSDGSDDEGSVEEEEEEIEHEDH</sequence>
<evidence type="ECO:0000256" key="1">
    <source>
        <dbReference type="SAM" id="MobiDB-lite"/>
    </source>
</evidence>
<evidence type="ECO:0000313" key="2">
    <source>
        <dbReference type="EMBL" id="CAE0125276.1"/>
    </source>
</evidence>
<proteinExistence type="predicted"/>
<feature type="region of interest" description="Disordered" evidence="1">
    <location>
        <begin position="163"/>
        <end position="192"/>
    </location>
</feature>
<organism evidence="2">
    <name type="scientific">Haptolina ericina</name>
    <dbReference type="NCBI Taxonomy" id="156174"/>
    <lineage>
        <taxon>Eukaryota</taxon>
        <taxon>Haptista</taxon>
        <taxon>Haptophyta</taxon>
        <taxon>Prymnesiophyceae</taxon>
        <taxon>Prymnesiales</taxon>
        <taxon>Prymnesiaceae</taxon>
        <taxon>Haptolina</taxon>
    </lineage>
</organism>
<accession>A0A7S3B807</accession>
<dbReference type="EMBL" id="HBHX01046060">
    <property type="protein sequence ID" value="CAE0125276.1"/>
    <property type="molecule type" value="Transcribed_RNA"/>
</dbReference>